<proteinExistence type="predicted"/>
<accession>A0ABD2W0P5</accession>
<name>A0ABD2W0P5_9HYME</name>
<evidence type="ECO:0000313" key="2">
    <source>
        <dbReference type="Proteomes" id="UP001627154"/>
    </source>
</evidence>
<gene>
    <name evidence="1" type="ORF">TKK_018235</name>
</gene>
<evidence type="ECO:0000313" key="1">
    <source>
        <dbReference type="EMBL" id="KAL3386378.1"/>
    </source>
</evidence>
<dbReference type="AlphaFoldDB" id="A0ABD2W0P5"/>
<dbReference type="Proteomes" id="UP001627154">
    <property type="component" value="Unassembled WGS sequence"/>
</dbReference>
<dbReference type="EMBL" id="JBJJXI010000147">
    <property type="protein sequence ID" value="KAL3386378.1"/>
    <property type="molecule type" value="Genomic_DNA"/>
</dbReference>
<protein>
    <submittedName>
        <fullName evidence="1">Uncharacterized protein</fullName>
    </submittedName>
</protein>
<organism evidence="1 2">
    <name type="scientific">Trichogramma kaykai</name>
    <dbReference type="NCBI Taxonomy" id="54128"/>
    <lineage>
        <taxon>Eukaryota</taxon>
        <taxon>Metazoa</taxon>
        <taxon>Ecdysozoa</taxon>
        <taxon>Arthropoda</taxon>
        <taxon>Hexapoda</taxon>
        <taxon>Insecta</taxon>
        <taxon>Pterygota</taxon>
        <taxon>Neoptera</taxon>
        <taxon>Endopterygota</taxon>
        <taxon>Hymenoptera</taxon>
        <taxon>Apocrita</taxon>
        <taxon>Proctotrupomorpha</taxon>
        <taxon>Chalcidoidea</taxon>
        <taxon>Trichogrammatidae</taxon>
        <taxon>Trichogramma</taxon>
    </lineage>
</organism>
<keyword evidence="2" id="KW-1185">Reference proteome</keyword>
<sequence length="274" mass="31462">MIHRSCVRARSARRSAWYVEDVSGVNLKSRSMNQYVERKEIALARPSEEVFHFTRDEEPEGTQYDYCFDSTTSLKGDGVPILRCLIGNSPSRAKIFFYTHPISYSNFRYNNLPTLVEMLQILFFVAVIALSSGAQLPAEPEKKIEEPKSPLPAETEQLNRQKRGFVYSAYAAPYTYPVAAAYAAPVAYTYGASYPYGYSAYAPYYSYPTFWRCERRYFLTVYPPEAGNNVRRQIVNFKGFAQNQQEVPVHRTRDVAVKFINFEIFDTISLGRVI</sequence>
<comment type="caution">
    <text evidence="1">The sequence shown here is derived from an EMBL/GenBank/DDBJ whole genome shotgun (WGS) entry which is preliminary data.</text>
</comment>
<reference evidence="1 2" key="1">
    <citation type="journal article" date="2024" name="bioRxiv">
        <title>A reference genome for Trichogramma kaykai: A tiny desert-dwelling parasitoid wasp with competing sex-ratio distorters.</title>
        <authorList>
            <person name="Culotta J."/>
            <person name="Lindsey A.R."/>
        </authorList>
    </citation>
    <scope>NUCLEOTIDE SEQUENCE [LARGE SCALE GENOMIC DNA]</scope>
    <source>
        <strain evidence="1 2">KSX58</strain>
    </source>
</reference>